<evidence type="ECO:0000313" key="2">
    <source>
        <dbReference type="Proteomes" id="UP000613255"/>
    </source>
</evidence>
<comment type="caution">
    <text evidence="1">The sequence shown here is derived from an EMBL/GenBank/DDBJ whole genome shotgun (WGS) entry which is preliminary data.</text>
</comment>
<sequence length="79" mass="8520">MQPLRISNATRVLAETQNEYYALAIRDEEIGGVNTMTSVWEPAPREMADLANGGAVRLTIIGTGHPPVMLTTQPAPEGE</sequence>
<name>A0A934HP15_9RHOB</name>
<dbReference type="EMBL" id="JAEIJD010000001">
    <property type="protein sequence ID" value="MBI6628356.1"/>
    <property type="molecule type" value="Genomic_DNA"/>
</dbReference>
<gene>
    <name evidence="1" type="ORF">JAO82_00540</name>
</gene>
<keyword evidence="2" id="KW-1185">Reference proteome</keyword>
<accession>A0A934HP15</accession>
<reference evidence="1" key="1">
    <citation type="submission" date="2020-12" db="EMBL/GenBank/DDBJ databases">
        <title>Pontibaca salina gen. nov., sp. nov., isolated from marine sediment.</title>
        <authorList>
            <person name="Bo J."/>
            <person name="Wang S."/>
            <person name="Song X."/>
            <person name="Du Z."/>
        </authorList>
    </citation>
    <scope>NUCLEOTIDE SEQUENCE</scope>
    <source>
        <strain evidence="1">S1109L</strain>
    </source>
</reference>
<dbReference type="AlphaFoldDB" id="A0A934HP15"/>
<dbReference type="Proteomes" id="UP000613255">
    <property type="component" value="Unassembled WGS sequence"/>
</dbReference>
<evidence type="ECO:0000313" key="1">
    <source>
        <dbReference type="EMBL" id="MBI6628356.1"/>
    </source>
</evidence>
<dbReference type="RefSeq" id="WP_198684384.1">
    <property type="nucleotide sequence ID" value="NZ_JAEIJD010000001.1"/>
</dbReference>
<organism evidence="1 2">
    <name type="scientific">Pontibaca salina</name>
    <dbReference type="NCBI Taxonomy" id="2795731"/>
    <lineage>
        <taxon>Bacteria</taxon>
        <taxon>Pseudomonadati</taxon>
        <taxon>Pseudomonadota</taxon>
        <taxon>Alphaproteobacteria</taxon>
        <taxon>Rhodobacterales</taxon>
        <taxon>Roseobacteraceae</taxon>
        <taxon>Pontibaca</taxon>
    </lineage>
</organism>
<proteinExistence type="predicted"/>
<protein>
    <submittedName>
        <fullName evidence="1">Uncharacterized protein</fullName>
    </submittedName>
</protein>